<evidence type="ECO:0000313" key="2">
    <source>
        <dbReference type="EMBL" id="HGT70700.1"/>
    </source>
</evidence>
<name>A0A7C4R3Y3_UNCC3</name>
<accession>A0A7C4R3Y3</accession>
<proteinExistence type="predicted"/>
<keyword evidence="1" id="KW-1133">Transmembrane helix</keyword>
<dbReference type="EMBL" id="DSYQ01000001">
    <property type="protein sequence ID" value="HGT70700.1"/>
    <property type="molecule type" value="Genomic_DNA"/>
</dbReference>
<sequence>MDLEQQMGGHLAVFLLLATVLVIKNFITDRATIAKERQADPVIVPFRQPRDGKNRNKGEKIMKKIMVIAIAMIALFGSKVNAQSYFVGDIRYEVPGGQSVAIIHQMCTSRIFSDQYGRVEIQFSLATEGCQGNVFRFGFTEDNRIVLEVRLQSSGKDAYILSRYASKSLRDQAEYRRINHNQFAIDAHVGRVEEGVGRVEDITTATATRDQRVAACKKAVYDNYTSALNRPTNWDMVNTGIDLLCKGDCTKSKALTELQAERLKERREEALIECDAMQ</sequence>
<reference evidence="2" key="1">
    <citation type="journal article" date="2020" name="mSystems">
        <title>Genome- and Community-Level Interaction Insights into Carbon Utilization and Element Cycling Functions of Hydrothermarchaeota in Hydrothermal Sediment.</title>
        <authorList>
            <person name="Zhou Z."/>
            <person name="Liu Y."/>
            <person name="Xu W."/>
            <person name="Pan J."/>
            <person name="Luo Z.H."/>
            <person name="Li M."/>
        </authorList>
    </citation>
    <scope>NUCLEOTIDE SEQUENCE [LARGE SCALE GENOMIC DNA]</scope>
    <source>
        <strain evidence="2">SpSt-579</strain>
    </source>
</reference>
<gene>
    <name evidence="2" type="ORF">ENT43_00380</name>
</gene>
<evidence type="ECO:0000256" key="1">
    <source>
        <dbReference type="SAM" id="Phobius"/>
    </source>
</evidence>
<protein>
    <submittedName>
        <fullName evidence="2">Uncharacterized protein</fullName>
    </submittedName>
</protein>
<keyword evidence="1" id="KW-0472">Membrane</keyword>
<feature type="transmembrane region" description="Helical" evidence="1">
    <location>
        <begin position="6"/>
        <end position="27"/>
    </location>
</feature>
<organism evidence="2">
    <name type="scientific">candidate division CPR3 bacterium</name>
    <dbReference type="NCBI Taxonomy" id="2268181"/>
    <lineage>
        <taxon>Bacteria</taxon>
        <taxon>Bacteria division CPR3</taxon>
    </lineage>
</organism>
<dbReference type="AlphaFoldDB" id="A0A7C4R3Y3"/>
<keyword evidence="1" id="KW-0812">Transmembrane</keyword>
<comment type="caution">
    <text evidence="2">The sequence shown here is derived from an EMBL/GenBank/DDBJ whole genome shotgun (WGS) entry which is preliminary data.</text>
</comment>
<feature type="transmembrane region" description="Helical" evidence="1">
    <location>
        <begin position="65"/>
        <end position="82"/>
    </location>
</feature>